<dbReference type="InterPro" id="IPR003439">
    <property type="entry name" value="ABC_transporter-like_ATP-bd"/>
</dbReference>
<dbReference type="InterPro" id="IPR050683">
    <property type="entry name" value="Bact_Polysacc_Export_ATP-bd"/>
</dbReference>
<protein>
    <recommendedName>
        <fullName evidence="5">ABC transporter domain-containing protein</fullName>
    </recommendedName>
</protein>
<evidence type="ECO:0000259" key="5">
    <source>
        <dbReference type="PROSITE" id="PS50893"/>
    </source>
</evidence>
<organism evidence="6">
    <name type="scientific">Kitasatospora sp. CMC57</name>
    <dbReference type="NCBI Taxonomy" id="3231513"/>
    <lineage>
        <taxon>Bacteria</taxon>
        <taxon>Bacillati</taxon>
        <taxon>Actinomycetota</taxon>
        <taxon>Actinomycetes</taxon>
        <taxon>Kitasatosporales</taxon>
        <taxon>Streptomycetaceae</taxon>
        <taxon>Kitasatospora</taxon>
    </lineage>
</organism>
<evidence type="ECO:0000256" key="2">
    <source>
        <dbReference type="ARBA" id="ARBA00022448"/>
    </source>
</evidence>
<comment type="similarity">
    <text evidence="1">Belongs to the ABC transporter superfamily.</text>
</comment>
<keyword evidence="4" id="KW-0067">ATP-binding</keyword>
<evidence type="ECO:0000313" key="6">
    <source>
        <dbReference type="EMBL" id="BFP49114.1"/>
    </source>
</evidence>
<dbReference type="GO" id="GO:0005524">
    <property type="term" value="F:ATP binding"/>
    <property type="evidence" value="ECO:0007669"/>
    <property type="project" value="UniProtKB-KW"/>
</dbReference>
<dbReference type="PROSITE" id="PS50893">
    <property type="entry name" value="ABC_TRANSPORTER_2"/>
    <property type="match status" value="1"/>
</dbReference>
<dbReference type="Pfam" id="PF00005">
    <property type="entry name" value="ABC_tran"/>
    <property type="match status" value="1"/>
</dbReference>
<dbReference type="PROSITE" id="PS00211">
    <property type="entry name" value="ABC_TRANSPORTER_1"/>
    <property type="match status" value="1"/>
</dbReference>
<evidence type="ECO:0000256" key="4">
    <source>
        <dbReference type="ARBA" id="ARBA00022840"/>
    </source>
</evidence>
<dbReference type="RefSeq" id="WP_407991263.1">
    <property type="nucleotide sequence ID" value="NZ_AP035881.2"/>
</dbReference>
<sequence length="403" mass="44749">MSPDLSSKQSYPLGTIRTEQVWKRFKADQQRMLLRDKVEQLTRRLRGGRGEDWRWALRDINLHIEPGESVGLIGSNGSGKSTLLKMLTRVMYPYGGVIDVRGRIGALIEIRAGIHPDLTGRENIYLFGALLGLKRREVASRFDAIVEFARLGGAIDRQVKYYSSGMQMRLGFAVAAYLEPHVLLVDEVLAVGDAVFQQRCLDRMREVAEQGTTIVFVSHDLPAVESICRRGVWLEQGSIRVDAGIKEAMSGYRDSIEAQSEAGGRVGEPIQLLKHEIVGEGRENLTTDEPMTVELTLGGDYRGDATLHLGVSEGTSSPIFQISHEIRLTGEDHQVACMIPNLPLPRGRYTLWAGVYSIGRTDGGTLMSWHSVGQFDVFGPMLDTPPRAVVLAAPVFVPHRWEE</sequence>
<name>A0AB33K0Q8_9ACTN</name>
<dbReference type="InterPro" id="IPR003593">
    <property type="entry name" value="AAA+_ATPase"/>
</dbReference>
<dbReference type="PANTHER" id="PTHR46743:SF2">
    <property type="entry name" value="TEICHOIC ACIDS EXPORT ATP-BINDING PROTEIN TAGH"/>
    <property type="match status" value="1"/>
</dbReference>
<dbReference type="SUPFAM" id="SSF52540">
    <property type="entry name" value="P-loop containing nucleoside triphosphate hydrolases"/>
    <property type="match status" value="1"/>
</dbReference>
<dbReference type="GO" id="GO:0140359">
    <property type="term" value="F:ABC-type transporter activity"/>
    <property type="evidence" value="ECO:0007669"/>
    <property type="project" value="InterPro"/>
</dbReference>
<dbReference type="InterPro" id="IPR017871">
    <property type="entry name" value="ABC_transporter-like_CS"/>
</dbReference>
<keyword evidence="3" id="KW-0547">Nucleotide-binding</keyword>
<evidence type="ECO:0000256" key="3">
    <source>
        <dbReference type="ARBA" id="ARBA00022741"/>
    </source>
</evidence>
<dbReference type="InterPro" id="IPR027417">
    <property type="entry name" value="P-loop_NTPase"/>
</dbReference>
<dbReference type="EMBL" id="AP035881">
    <property type="protein sequence ID" value="BFP49114.1"/>
    <property type="molecule type" value="Genomic_DNA"/>
</dbReference>
<accession>A0AB33K0Q8</accession>
<dbReference type="SMART" id="SM00382">
    <property type="entry name" value="AAA"/>
    <property type="match status" value="1"/>
</dbReference>
<dbReference type="InterPro" id="IPR015860">
    <property type="entry name" value="ABC_transpr_TagH-like"/>
</dbReference>
<dbReference type="Gene3D" id="3.40.50.300">
    <property type="entry name" value="P-loop containing nucleotide triphosphate hydrolases"/>
    <property type="match status" value="1"/>
</dbReference>
<dbReference type="AlphaFoldDB" id="A0AB33K0Q8"/>
<proteinExistence type="inferred from homology"/>
<reference evidence="6" key="1">
    <citation type="submission" date="2024-07" db="EMBL/GenBank/DDBJ databases">
        <title>Complete genome sequences of cellulolytic bacteria, Kitasatospora sp. CMC57 and Streptomyces sp. CMC78, isolated from Japanese agricultural soil.</title>
        <authorList>
            <person name="Hashimoto T."/>
            <person name="Ito M."/>
            <person name="Iwamoto M."/>
            <person name="Fukahori D."/>
            <person name="Shoda T."/>
            <person name="Sakoda M."/>
            <person name="Morohoshi T."/>
            <person name="Mitsuboshi M."/>
            <person name="Nishizawa T."/>
        </authorList>
    </citation>
    <scope>NUCLEOTIDE SEQUENCE</scope>
    <source>
        <strain evidence="6">CMC57</strain>
    </source>
</reference>
<keyword evidence="2" id="KW-0813">Transport</keyword>
<dbReference type="GO" id="GO:0016020">
    <property type="term" value="C:membrane"/>
    <property type="evidence" value="ECO:0007669"/>
    <property type="project" value="InterPro"/>
</dbReference>
<gene>
    <name evidence="6" type="ORF">KCMC57_54820</name>
</gene>
<dbReference type="CDD" id="cd03220">
    <property type="entry name" value="ABC_KpsT_Wzt"/>
    <property type="match status" value="1"/>
</dbReference>
<dbReference type="PANTHER" id="PTHR46743">
    <property type="entry name" value="TEICHOIC ACIDS EXPORT ATP-BINDING PROTEIN TAGH"/>
    <property type="match status" value="1"/>
</dbReference>
<evidence type="ECO:0000256" key="1">
    <source>
        <dbReference type="ARBA" id="ARBA00005417"/>
    </source>
</evidence>
<feature type="domain" description="ABC transporter" evidence="5">
    <location>
        <begin position="36"/>
        <end position="261"/>
    </location>
</feature>
<dbReference type="GO" id="GO:0016887">
    <property type="term" value="F:ATP hydrolysis activity"/>
    <property type="evidence" value="ECO:0007669"/>
    <property type="project" value="InterPro"/>
</dbReference>